<dbReference type="Pfam" id="PF08241">
    <property type="entry name" value="Methyltransf_11"/>
    <property type="match status" value="1"/>
</dbReference>
<feature type="domain" description="Methyltransferase type 11" evidence="1">
    <location>
        <begin position="41"/>
        <end position="137"/>
    </location>
</feature>
<dbReference type="RefSeq" id="XP_056039837.1">
    <property type="nucleotide sequence ID" value="XM_056182891.1"/>
</dbReference>
<accession>A0AAE9WHS4</accession>
<dbReference type="CDD" id="cd02440">
    <property type="entry name" value="AdoMet_MTases"/>
    <property type="match status" value="1"/>
</dbReference>
<dbReference type="SUPFAM" id="SSF53335">
    <property type="entry name" value="S-adenosyl-L-methionine-dependent methyltransferases"/>
    <property type="match status" value="1"/>
</dbReference>
<organism evidence="2 3">
    <name type="scientific">Schizosaccharomyces osmophilus</name>
    <dbReference type="NCBI Taxonomy" id="2545709"/>
    <lineage>
        <taxon>Eukaryota</taxon>
        <taxon>Fungi</taxon>
        <taxon>Dikarya</taxon>
        <taxon>Ascomycota</taxon>
        <taxon>Taphrinomycotina</taxon>
        <taxon>Schizosaccharomycetes</taxon>
        <taxon>Schizosaccharomycetales</taxon>
        <taxon>Schizosaccharomycetaceae</taxon>
        <taxon>Schizosaccharomyces</taxon>
    </lineage>
</organism>
<dbReference type="PANTHER" id="PTHR43861:SF1">
    <property type="entry name" value="TRANS-ACONITATE 2-METHYLTRANSFERASE"/>
    <property type="match status" value="1"/>
</dbReference>
<dbReference type="GO" id="GO:0008757">
    <property type="term" value="F:S-adenosylmethionine-dependent methyltransferase activity"/>
    <property type="evidence" value="ECO:0007669"/>
    <property type="project" value="InterPro"/>
</dbReference>
<dbReference type="InterPro" id="IPR013216">
    <property type="entry name" value="Methyltransf_11"/>
</dbReference>
<gene>
    <name evidence="2" type="ORF">SOMG_04104</name>
</gene>
<dbReference type="GO" id="GO:0032259">
    <property type="term" value="P:methylation"/>
    <property type="evidence" value="ECO:0007669"/>
    <property type="project" value="UniProtKB-KW"/>
</dbReference>
<dbReference type="Proteomes" id="UP001212411">
    <property type="component" value="Chromosome 3"/>
</dbReference>
<name>A0AAE9WHS4_9SCHI</name>
<keyword evidence="3" id="KW-1185">Reference proteome</keyword>
<dbReference type="KEGG" id="som:SOMG_04104"/>
<protein>
    <submittedName>
        <fullName evidence="2">Methyltransferase</fullName>
    </submittedName>
</protein>
<dbReference type="AlphaFoldDB" id="A0AAE9WHS4"/>
<keyword evidence="2" id="KW-0808">Transferase</keyword>
<proteinExistence type="predicted"/>
<reference evidence="2 3" key="1">
    <citation type="journal article" date="2023" name="G3 (Bethesda)">
        <title>A high-quality reference genome for the fission yeast Schizosaccharomyces osmophilus.</title>
        <authorList>
            <person name="Jia G.S."/>
            <person name="Zhang W.C."/>
            <person name="Liang Y."/>
            <person name="Liu X.H."/>
            <person name="Rhind N."/>
            <person name="Pidoux A."/>
            <person name="Brysch-Herzberg M."/>
            <person name="Du L.L."/>
        </authorList>
    </citation>
    <scope>NUCLEOTIDE SEQUENCE [LARGE SCALE GENOMIC DNA]</scope>
    <source>
        <strain evidence="2 3">CBS 15793</strain>
    </source>
</reference>
<keyword evidence="2" id="KW-0489">Methyltransferase</keyword>
<evidence type="ECO:0000313" key="2">
    <source>
        <dbReference type="EMBL" id="WBW75594.1"/>
    </source>
</evidence>
<dbReference type="InterPro" id="IPR029063">
    <property type="entry name" value="SAM-dependent_MTases_sf"/>
</dbReference>
<evidence type="ECO:0000259" key="1">
    <source>
        <dbReference type="Pfam" id="PF08241"/>
    </source>
</evidence>
<dbReference type="GeneID" id="80877580"/>
<dbReference type="Gene3D" id="3.40.50.150">
    <property type="entry name" value="Vaccinia Virus protein VP39"/>
    <property type="match status" value="1"/>
</dbReference>
<dbReference type="PANTHER" id="PTHR43861">
    <property type="entry name" value="TRANS-ACONITATE 2-METHYLTRANSFERASE-RELATED"/>
    <property type="match status" value="1"/>
</dbReference>
<sequence length="263" mass="29698">MSKMGRDFWSAETYQKNAAFVPALTKEIVQRLALTSQDVVLDLGCGDGVLTQNLASQCKHITGIDSSQSMIQSAKQKGLEAYVVAGENLASATEFSSKGFDAVFSNAALHWILRNPNERSTVFQGIARVLRPGGRFVAECGAFGNVSEVVTSIYTVLLDHGIPKEQIDEANPWYFGTEQAYTTMLKEAGFEITFTENVNRPTYLNRDVRDWLDTFAHTFYDAFPDLKETLRERVYQALLWVDCTETGDWYLQYRRLRFVAIKK</sequence>
<evidence type="ECO:0000313" key="3">
    <source>
        <dbReference type="Proteomes" id="UP001212411"/>
    </source>
</evidence>
<dbReference type="EMBL" id="CP115613">
    <property type="protein sequence ID" value="WBW75594.1"/>
    <property type="molecule type" value="Genomic_DNA"/>
</dbReference>